<dbReference type="Proteomes" id="UP000050511">
    <property type="component" value="Unassembled WGS sequence"/>
</dbReference>
<keyword evidence="1" id="KW-0240">DNA-directed RNA polymerase</keyword>
<accession>A0A837P6N7</accession>
<reference evidence="1 2" key="1">
    <citation type="submission" date="2015-10" db="EMBL/GenBank/DDBJ databases">
        <title>Resequencing of Lactobacillus plantarum WJL strain genome.</title>
        <authorList>
            <person name="Martino M.E."/>
        </authorList>
    </citation>
    <scope>NUCLEOTIDE SEQUENCE [LARGE SCALE GENOMIC DNA]</scope>
    <source>
        <strain evidence="1 2">WJL</strain>
    </source>
</reference>
<organism evidence="1 2">
    <name type="scientific">Lactiplantibacillus plantarum WJL</name>
    <dbReference type="NCBI Taxonomy" id="1350466"/>
    <lineage>
        <taxon>Bacteria</taxon>
        <taxon>Bacillati</taxon>
        <taxon>Bacillota</taxon>
        <taxon>Bacilli</taxon>
        <taxon>Lactobacillales</taxon>
        <taxon>Lactobacillaceae</taxon>
        <taxon>Lactiplantibacillus</taxon>
    </lineage>
</organism>
<dbReference type="GO" id="GO:0000428">
    <property type="term" value="C:DNA-directed RNA polymerase complex"/>
    <property type="evidence" value="ECO:0007669"/>
    <property type="project" value="UniProtKB-KW"/>
</dbReference>
<keyword evidence="1" id="KW-0804">Transcription</keyword>
<name>A0A837P6N7_LACPN</name>
<dbReference type="EMBL" id="LKLZ01000003">
    <property type="protein sequence ID" value="KPN43255.1"/>
    <property type="molecule type" value="Genomic_DNA"/>
</dbReference>
<sequence length="87" mass="9981">MDTVNLFFEHDYHDRGMIKWQSFYLSNHTAALNKLQAQNAISYLTKAQQSMSEISSILAIAHFKNQTISLQLNTVDQNNQHLPTITT</sequence>
<evidence type="ECO:0000313" key="2">
    <source>
        <dbReference type="Proteomes" id="UP000050511"/>
    </source>
</evidence>
<comment type="caution">
    <text evidence="1">The sequence shown here is derived from an EMBL/GenBank/DDBJ whole genome shotgun (WGS) entry which is preliminary data.</text>
</comment>
<protein>
    <submittedName>
        <fullName evidence="1">DNA-directed RNA polymerase beta subunit</fullName>
    </submittedName>
</protein>
<evidence type="ECO:0000313" key="1">
    <source>
        <dbReference type="EMBL" id="KPN43255.1"/>
    </source>
</evidence>
<gene>
    <name evidence="1" type="ORF">WJL_0328</name>
</gene>
<proteinExistence type="predicted"/>
<dbReference type="AlphaFoldDB" id="A0A837P6N7"/>